<keyword evidence="2" id="KW-0472">Membrane</keyword>
<evidence type="ECO:0000313" key="4">
    <source>
        <dbReference type="EMBL" id="ADY56191.1"/>
    </source>
</evidence>
<dbReference type="KEGG" id="sgy:Sgly_1894"/>
<dbReference type="eggNOG" id="COG4219">
    <property type="taxonomic scope" value="Bacteria"/>
</dbReference>
<dbReference type="Pfam" id="PF16107">
    <property type="entry name" value="DUF4825"/>
    <property type="match status" value="1"/>
</dbReference>
<evidence type="ECO:0000259" key="3">
    <source>
        <dbReference type="Pfam" id="PF16107"/>
    </source>
</evidence>
<gene>
    <name evidence="4" type="ordered locus">Sgly_1894</name>
</gene>
<evidence type="ECO:0000256" key="1">
    <source>
        <dbReference type="SAM" id="MobiDB-lite"/>
    </source>
</evidence>
<dbReference type="InterPro" id="IPR032250">
    <property type="entry name" value="DUF4825"/>
</dbReference>
<keyword evidence="2" id="KW-0812">Transmembrane</keyword>
<dbReference type="Proteomes" id="UP000007488">
    <property type="component" value="Chromosome"/>
</dbReference>
<accession>F0T0A4</accession>
<organism evidence="4 5">
    <name type="scientific">Syntrophobotulus glycolicus (strain DSM 8271 / FlGlyR)</name>
    <dbReference type="NCBI Taxonomy" id="645991"/>
    <lineage>
        <taxon>Bacteria</taxon>
        <taxon>Bacillati</taxon>
        <taxon>Bacillota</taxon>
        <taxon>Clostridia</taxon>
        <taxon>Eubacteriales</taxon>
        <taxon>Desulfitobacteriaceae</taxon>
        <taxon>Syntrophobotulus</taxon>
    </lineage>
</organism>
<sequence>MKIIPQPSKKLVFWVVIITALLCLGLFVFWTNLKEHGNENATDGTTNLARALYKNKTQYVENNVKVITLIDQLPLPSGITRGAVELSTAEKPYGVLIHYNVDNHSITTEENDFFKNSVLLFATIDNVDKITHAGHWKISELSSYSFYYTFSRSDIENAMGFDVREYSGSEEKLAELMAKIPLRERTTNSPGSYDQESIGKLFSL</sequence>
<dbReference type="STRING" id="645991.Sgly_1894"/>
<dbReference type="OrthoDB" id="2352542at2"/>
<dbReference type="AlphaFoldDB" id="F0T0A4"/>
<feature type="transmembrane region" description="Helical" evidence="2">
    <location>
        <begin position="12"/>
        <end position="30"/>
    </location>
</feature>
<dbReference type="RefSeq" id="WP_013625059.1">
    <property type="nucleotide sequence ID" value="NC_015172.1"/>
</dbReference>
<dbReference type="EMBL" id="CP002547">
    <property type="protein sequence ID" value="ADY56191.1"/>
    <property type="molecule type" value="Genomic_DNA"/>
</dbReference>
<reference evidence="4 5" key="1">
    <citation type="journal article" date="2011" name="Stand. Genomic Sci.">
        <title>Complete genome sequence of Syntrophobotulus glycolicus type strain (FlGlyR).</title>
        <authorList>
            <person name="Han C."/>
            <person name="Mwirichia R."/>
            <person name="Chertkov O."/>
            <person name="Held B."/>
            <person name="Lapidus A."/>
            <person name="Nolan M."/>
            <person name="Lucas S."/>
            <person name="Hammon N."/>
            <person name="Deshpande S."/>
            <person name="Cheng J.F."/>
            <person name="Tapia R."/>
            <person name="Goodwin L."/>
            <person name="Pitluck S."/>
            <person name="Huntemann M."/>
            <person name="Liolios K."/>
            <person name="Ivanova N."/>
            <person name="Pagani I."/>
            <person name="Mavromatis K."/>
            <person name="Ovchinikova G."/>
            <person name="Pati A."/>
            <person name="Chen A."/>
            <person name="Palaniappan K."/>
            <person name="Land M."/>
            <person name="Hauser L."/>
            <person name="Brambilla E.M."/>
            <person name="Rohde M."/>
            <person name="Spring S."/>
            <person name="Sikorski J."/>
            <person name="Goker M."/>
            <person name="Woyke T."/>
            <person name="Bristow J."/>
            <person name="Eisen J.A."/>
            <person name="Markowitz V."/>
            <person name="Hugenholtz P."/>
            <person name="Kyrpides N.C."/>
            <person name="Klenk H.P."/>
            <person name="Detter J.C."/>
        </authorList>
    </citation>
    <scope>NUCLEOTIDE SEQUENCE [LARGE SCALE GENOMIC DNA]</scope>
    <source>
        <strain evidence="5">DSM 8271 / FlGlyR</strain>
    </source>
</reference>
<evidence type="ECO:0000313" key="5">
    <source>
        <dbReference type="Proteomes" id="UP000007488"/>
    </source>
</evidence>
<proteinExistence type="predicted"/>
<dbReference type="HOGENOM" id="CLU_1342696_0_0_9"/>
<reference evidence="5" key="2">
    <citation type="submission" date="2011-02" db="EMBL/GenBank/DDBJ databases">
        <title>The complete genome of Syntrophobotulus glycolicus DSM 8271.</title>
        <authorList>
            <person name="Lucas S."/>
            <person name="Copeland A."/>
            <person name="Lapidus A."/>
            <person name="Bruce D."/>
            <person name="Goodwin L."/>
            <person name="Pitluck S."/>
            <person name="Kyrpides N."/>
            <person name="Mavromatis K."/>
            <person name="Pagani I."/>
            <person name="Ivanova N."/>
            <person name="Mikhailova N."/>
            <person name="Chertkov O."/>
            <person name="Held B."/>
            <person name="Detter J.C."/>
            <person name="Tapia R."/>
            <person name="Han C."/>
            <person name="Land M."/>
            <person name="Hauser L."/>
            <person name="Markowitz V."/>
            <person name="Cheng J.-F."/>
            <person name="Hugenholtz P."/>
            <person name="Woyke T."/>
            <person name="Wu D."/>
            <person name="Spring S."/>
            <person name="Schroeder M."/>
            <person name="Brambilla E."/>
            <person name="Klenk H.-P."/>
            <person name="Eisen J.A."/>
        </authorList>
    </citation>
    <scope>NUCLEOTIDE SEQUENCE [LARGE SCALE GENOMIC DNA]</scope>
    <source>
        <strain evidence="5">DSM 8271 / FlGlyR</strain>
    </source>
</reference>
<keyword evidence="2" id="KW-1133">Transmembrane helix</keyword>
<evidence type="ECO:0000256" key="2">
    <source>
        <dbReference type="SAM" id="Phobius"/>
    </source>
</evidence>
<keyword evidence="5" id="KW-1185">Reference proteome</keyword>
<name>F0T0A4_SYNGF</name>
<protein>
    <recommendedName>
        <fullName evidence="3">DUF4825 domain-containing protein</fullName>
    </recommendedName>
</protein>
<feature type="region of interest" description="Disordered" evidence="1">
    <location>
        <begin position="185"/>
        <end position="204"/>
    </location>
</feature>
<feature type="domain" description="DUF4825" evidence="3">
    <location>
        <begin position="52"/>
        <end position="133"/>
    </location>
</feature>